<dbReference type="EMBL" id="JAPFFF010000045">
    <property type="protein sequence ID" value="KAK8840487.1"/>
    <property type="molecule type" value="Genomic_DNA"/>
</dbReference>
<proteinExistence type="predicted"/>
<evidence type="ECO:0000313" key="3">
    <source>
        <dbReference type="Proteomes" id="UP001470230"/>
    </source>
</evidence>
<feature type="compositionally biased region" description="Polar residues" evidence="1">
    <location>
        <begin position="1"/>
        <end position="10"/>
    </location>
</feature>
<reference evidence="2 3" key="1">
    <citation type="submission" date="2024-04" db="EMBL/GenBank/DDBJ databases">
        <title>Tritrichomonas musculus Genome.</title>
        <authorList>
            <person name="Alves-Ferreira E."/>
            <person name="Grigg M."/>
            <person name="Lorenzi H."/>
            <person name="Galac M."/>
        </authorList>
    </citation>
    <scope>NUCLEOTIDE SEQUENCE [LARGE SCALE GENOMIC DNA]</scope>
    <source>
        <strain evidence="2 3">EAF2021</strain>
    </source>
</reference>
<feature type="compositionally biased region" description="Polar residues" evidence="1">
    <location>
        <begin position="19"/>
        <end position="29"/>
    </location>
</feature>
<name>A0ABR2H2R0_9EUKA</name>
<keyword evidence="3" id="KW-1185">Reference proteome</keyword>
<evidence type="ECO:0000256" key="1">
    <source>
        <dbReference type="SAM" id="MobiDB-lite"/>
    </source>
</evidence>
<gene>
    <name evidence="2" type="ORF">M9Y10_030692</name>
</gene>
<dbReference type="Proteomes" id="UP001470230">
    <property type="component" value="Unassembled WGS sequence"/>
</dbReference>
<protein>
    <submittedName>
        <fullName evidence="2">Uncharacterized protein</fullName>
    </submittedName>
</protein>
<comment type="caution">
    <text evidence="2">The sequence shown here is derived from an EMBL/GenBank/DDBJ whole genome shotgun (WGS) entry which is preliminary data.</text>
</comment>
<organism evidence="2 3">
    <name type="scientific">Tritrichomonas musculus</name>
    <dbReference type="NCBI Taxonomy" id="1915356"/>
    <lineage>
        <taxon>Eukaryota</taxon>
        <taxon>Metamonada</taxon>
        <taxon>Parabasalia</taxon>
        <taxon>Tritrichomonadida</taxon>
        <taxon>Tritrichomonadidae</taxon>
        <taxon>Tritrichomonas</taxon>
    </lineage>
</organism>
<evidence type="ECO:0000313" key="2">
    <source>
        <dbReference type="EMBL" id="KAK8840487.1"/>
    </source>
</evidence>
<accession>A0ABR2H2R0</accession>
<sequence>MQTIQQTSLRSPSSPKSPLQTKTHSSPRSPSCKLPKEQKTDRALHNILIRNFNFGQEDVNEKKEQIYNFVKDRANTLYHNKAISPVEKIEKTMPQTILSKFDKNREELERLYLKMSKPVIFRLKRNKEN</sequence>
<feature type="region of interest" description="Disordered" evidence="1">
    <location>
        <begin position="1"/>
        <end position="38"/>
    </location>
</feature>